<keyword evidence="7" id="KW-0808">Transferase</keyword>
<keyword evidence="11 16" id="KW-0472">Membrane</keyword>
<dbReference type="EMBL" id="AEIJ01000067">
    <property type="status" value="NOT_ANNOTATED_CDS"/>
    <property type="molecule type" value="Genomic_DNA"/>
</dbReference>
<feature type="transmembrane region" description="Helical" evidence="16">
    <location>
        <begin position="291"/>
        <end position="309"/>
    </location>
</feature>
<dbReference type="GO" id="GO:0005789">
    <property type="term" value="C:endoplasmic reticulum membrane"/>
    <property type="evidence" value="ECO:0007669"/>
    <property type="project" value="UniProtKB-SubCell"/>
</dbReference>
<dbReference type="GO" id="GO:0006488">
    <property type="term" value="P:dolichol-linked oligosaccharide biosynthetic process"/>
    <property type="evidence" value="ECO:0007669"/>
    <property type="project" value="InterPro"/>
</dbReference>
<keyword evidence="8 16" id="KW-0812">Transmembrane</keyword>
<keyword evidence="9" id="KW-0256">Endoplasmic reticulum</keyword>
<evidence type="ECO:0000256" key="4">
    <source>
        <dbReference type="ARBA" id="ARBA00011967"/>
    </source>
</evidence>
<dbReference type="GO" id="GO:0106073">
    <property type="term" value="F:dolichyl pyrophosphate Glc2Man9GlcNAc2 alpha-1,2-glucosyltransferase activity"/>
    <property type="evidence" value="ECO:0007669"/>
    <property type="project" value="UniProtKB-EC"/>
</dbReference>
<evidence type="ECO:0000313" key="19">
    <source>
        <dbReference type="Proteomes" id="UP000017200"/>
    </source>
</evidence>
<feature type="transmembrane region" description="Helical" evidence="16">
    <location>
        <begin position="427"/>
        <end position="446"/>
    </location>
</feature>
<evidence type="ECO:0000256" key="16">
    <source>
        <dbReference type="SAM" id="Phobius"/>
    </source>
</evidence>
<dbReference type="Pfam" id="PF04922">
    <property type="entry name" value="DIE2_ALG10"/>
    <property type="match status" value="1"/>
</dbReference>
<dbReference type="EnsemblFungi" id="MVLG_00779T0">
    <property type="protein sequence ID" value="MVLG_00779T0"/>
    <property type="gene ID" value="MVLG_00779"/>
</dbReference>
<feature type="region of interest" description="Disordered" evidence="15">
    <location>
        <begin position="603"/>
        <end position="622"/>
    </location>
</feature>
<dbReference type="EMBL" id="GL541646">
    <property type="protein sequence ID" value="KDE09061.1"/>
    <property type="molecule type" value="Genomic_DNA"/>
</dbReference>
<comment type="similarity">
    <text evidence="3">Belongs to the ALG10 glucosyltransferase family.</text>
</comment>
<evidence type="ECO:0000313" key="18">
    <source>
        <dbReference type="EnsemblFungi" id="MVLG_00779T0"/>
    </source>
</evidence>
<feature type="transmembrane region" description="Helical" evidence="16">
    <location>
        <begin position="401"/>
        <end position="421"/>
    </location>
</feature>
<reference evidence="17 19" key="3">
    <citation type="journal article" date="2015" name="BMC Genomics">
        <title>Sex and parasites: genomic and transcriptomic analysis of Microbotryum lychnidis-dioicae, the biotrophic and plant-castrating anther smut fungus.</title>
        <authorList>
            <person name="Perlin M.H."/>
            <person name="Amselem J."/>
            <person name="Fontanillas E."/>
            <person name="Toh S.S."/>
            <person name="Chen Z."/>
            <person name="Goldberg J."/>
            <person name="Duplessis S."/>
            <person name="Henrissat B."/>
            <person name="Young S."/>
            <person name="Zeng Q."/>
            <person name="Aguileta G."/>
            <person name="Petit E."/>
            <person name="Badouin H."/>
            <person name="Andrews J."/>
            <person name="Razeeq D."/>
            <person name="Gabaldon T."/>
            <person name="Quesneville H."/>
            <person name="Giraud T."/>
            <person name="Hood M.E."/>
            <person name="Schultz D.J."/>
            <person name="Cuomo C.A."/>
        </authorList>
    </citation>
    <scope>NUCLEOTIDE SEQUENCE [LARGE SCALE GENOMIC DNA]</scope>
    <source>
        <strain evidence="17">P1A1 Lamole</strain>
        <strain evidence="19">p1A1 Lamole</strain>
    </source>
</reference>
<feature type="transmembrane region" description="Helical" evidence="16">
    <location>
        <begin position="253"/>
        <end position="271"/>
    </location>
</feature>
<organism evidence="17">
    <name type="scientific">Microbotryum lychnidis-dioicae (strain p1A1 Lamole / MvSl-1064)</name>
    <name type="common">Anther smut fungus</name>
    <dbReference type="NCBI Taxonomy" id="683840"/>
    <lineage>
        <taxon>Eukaryota</taxon>
        <taxon>Fungi</taxon>
        <taxon>Dikarya</taxon>
        <taxon>Basidiomycota</taxon>
        <taxon>Pucciniomycotina</taxon>
        <taxon>Microbotryomycetes</taxon>
        <taxon>Microbotryales</taxon>
        <taxon>Microbotryaceae</taxon>
        <taxon>Microbotryum</taxon>
    </lineage>
</organism>
<evidence type="ECO:0000256" key="3">
    <source>
        <dbReference type="ARBA" id="ARBA00010600"/>
    </source>
</evidence>
<dbReference type="Proteomes" id="UP000017200">
    <property type="component" value="Unassembled WGS sequence"/>
</dbReference>
<keyword evidence="6" id="KW-0328">Glycosyltransferase</keyword>
<evidence type="ECO:0000256" key="5">
    <source>
        <dbReference type="ARBA" id="ARBA00018512"/>
    </source>
</evidence>
<evidence type="ECO:0000256" key="10">
    <source>
        <dbReference type="ARBA" id="ARBA00022989"/>
    </source>
</evidence>
<evidence type="ECO:0000256" key="9">
    <source>
        <dbReference type="ARBA" id="ARBA00022824"/>
    </source>
</evidence>
<evidence type="ECO:0000256" key="2">
    <source>
        <dbReference type="ARBA" id="ARBA00004922"/>
    </source>
</evidence>
<dbReference type="InterPro" id="IPR016900">
    <property type="entry name" value="Alg10"/>
</dbReference>
<dbReference type="PANTHER" id="PTHR12989">
    <property type="entry name" value="ALPHA-1,2-GLUCOSYLTRANSFERASE ALG10"/>
    <property type="match status" value="1"/>
</dbReference>
<feature type="region of interest" description="Disordered" evidence="15">
    <location>
        <begin position="555"/>
        <end position="592"/>
    </location>
</feature>
<dbReference type="PANTHER" id="PTHR12989:SF10">
    <property type="entry name" value="DOL-P-GLC:GLC(2)MAN(9)GLCNAC(2)-PP-DOL ALPHA-1,2-GLUCOSYLTRANSFERASE-RELATED"/>
    <property type="match status" value="1"/>
</dbReference>
<dbReference type="AlphaFoldDB" id="U5H039"/>
<evidence type="ECO:0000313" key="17">
    <source>
        <dbReference type="EMBL" id="KDE09061.1"/>
    </source>
</evidence>
<feature type="compositionally biased region" description="Basic and acidic residues" evidence="15">
    <location>
        <begin position="765"/>
        <end position="780"/>
    </location>
</feature>
<proteinExistence type="inferred from homology"/>
<evidence type="ECO:0000256" key="12">
    <source>
        <dbReference type="ARBA" id="ARBA00032069"/>
    </source>
</evidence>
<evidence type="ECO:0000256" key="13">
    <source>
        <dbReference type="ARBA" id="ARBA00044727"/>
    </source>
</evidence>
<reference evidence="17" key="2">
    <citation type="submission" date="2010-11" db="EMBL/GenBank/DDBJ databases">
        <authorList>
            <consortium name="The Broad Institute Genome Sequencing Platform"/>
            <person name="Earl A."/>
            <person name="Ward D."/>
            <person name="Feldgarden M."/>
            <person name="Gevers D."/>
            <person name="Butler R."/>
            <person name="Young S.K."/>
            <person name="Zeng Q."/>
            <person name="Gargeya S."/>
            <person name="Fitzgerald M."/>
            <person name="Haas B."/>
            <person name="Abouelleil A."/>
            <person name="Alvarado L."/>
            <person name="Arachchi H.M."/>
            <person name="Berlin A."/>
            <person name="Brown A."/>
            <person name="Chapman S.B."/>
            <person name="Chen Z."/>
            <person name="Dunbar C."/>
            <person name="Freedman E."/>
            <person name="Gearin G."/>
            <person name="Gellesch M."/>
            <person name="Goldberg J."/>
            <person name="Griggs A."/>
            <person name="Gujja S."/>
            <person name="Heilman E."/>
            <person name="Heiman D."/>
            <person name="Howarth C."/>
            <person name="Larson L."/>
            <person name="Lui A."/>
            <person name="MacDonald P.J.P."/>
            <person name="Mehta T."/>
            <person name="Montmayeur A."/>
            <person name="Murphy C."/>
            <person name="Neiman D."/>
            <person name="Pearson M."/>
            <person name="Priest M."/>
            <person name="Roberts A."/>
            <person name="Saif S."/>
            <person name="Shea T."/>
            <person name="Shenoy N."/>
            <person name="Sisk P."/>
            <person name="Stolte C."/>
            <person name="Sykes S."/>
            <person name="White J."/>
            <person name="Yandava C."/>
            <person name="Wortman J."/>
            <person name="Nusbaum C."/>
            <person name="Birren B."/>
        </authorList>
    </citation>
    <scope>NUCLEOTIDE SEQUENCE</scope>
    <source>
        <strain evidence="17">P1A1 Lamole</strain>
    </source>
</reference>
<feature type="region of interest" description="Disordered" evidence="15">
    <location>
        <begin position="664"/>
        <end position="693"/>
    </location>
</feature>
<feature type="transmembrane region" description="Helical" evidence="16">
    <location>
        <begin position="142"/>
        <end position="159"/>
    </location>
</feature>
<comment type="subcellular location">
    <subcellularLocation>
        <location evidence="1">Endoplasmic reticulum membrane</location>
        <topology evidence="1">Multi-pass membrane protein</topology>
    </subcellularLocation>
</comment>
<name>U5H039_USTV1</name>
<evidence type="ECO:0000256" key="1">
    <source>
        <dbReference type="ARBA" id="ARBA00004477"/>
    </source>
</evidence>
<keyword evidence="10 16" id="KW-1133">Transmembrane helix</keyword>
<dbReference type="OrthoDB" id="4769at2759"/>
<accession>U5H039</accession>
<evidence type="ECO:0000256" key="15">
    <source>
        <dbReference type="SAM" id="MobiDB-lite"/>
    </source>
</evidence>
<reference evidence="19" key="1">
    <citation type="submission" date="2010-11" db="EMBL/GenBank/DDBJ databases">
        <title>The genome sequence of Microbotryum violaceum strain p1A1 Lamole.</title>
        <authorList>
            <person name="Cuomo C."/>
            <person name="Perlin M."/>
            <person name="Young S.K."/>
            <person name="Zeng Q."/>
            <person name="Gargeya S."/>
            <person name="Alvarado L."/>
            <person name="Berlin A."/>
            <person name="Chapman S.B."/>
            <person name="Chen Z."/>
            <person name="Freedman E."/>
            <person name="Gellesch M."/>
            <person name="Goldberg J."/>
            <person name="Griggs A."/>
            <person name="Gujja S."/>
            <person name="Heilman E."/>
            <person name="Heiman D."/>
            <person name="Howarth C."/>
            <person name="Mehta T."/>
            <person name="Neiman D."/>
            <person name="Pearson M."/>
            <person name="Roberts A."/>
            <person name="Saif S."/>
            <person name="Shea T."/>
            <person name="Shenoy N."/>
            <person name="Sisk P."/>
            <person name="Stolte C."/>
            <person name="Sykes S."/>
            <person name="White J."/>
            <person name="Yandava C."/>
            <person name="Haas B."/>
            <person name="Nusbaum C."/>
            <person name="Birren B."/>
        </authorList>
    </citation>
    <scope>NUCLEOTIDE SEQUENCE [LARGE SCALE GENOMIC DNA]</scope>
    <source>
        <strain evidence="19">p1A1 Lamole</strain>
    </source>
</reference>
<feature type="compositionally biased region" description="Basic and acidic residues" evidence="15">
    <location>
        <begin position="684"/>
        <end position="693"/>
    </location>
</feature>
<feature type="transmembrane region" description="Helical" evidence="16">
    <location>
        <begin position="373"/>
        <end position="394"/>
    </location>
</feature>
<feature type="region of interest" description="Disordered" evidence="15">
    <location>
        <begin position="765"/>
        <end position="786"/>
    </location>
</feature>
<feature type="transmembrane region" description="Helical" evidence="16">
    <location>
        <begin position="197"/>
        <end position="214"/>
    </location>
</feature>
<evidence type="ECO:0000256" key="7">
    <source>
        <dbReference type="ARBA" id="ARBA00022679"/>
    </source>
</evidence>
<reference evidence="18" key="4">
    <citation type="submission" date="2015-06" db="UniProtKB">
        <authorList>
            <consortium name="EnsemblFungi"/>
        </authorList>
    </citation>
    <scope>IDENTIFICATION</scope>
</reference>
<evidence type="ECO:0000256" key="11">
    <source>
        <dbReference type="ARBA" id="ARBA00023136"/>
    </source>
</evidence>
<dbReference type="InParanoid" id="U5H039"/>
<evidence type="ECO:0000256" key="6">
    <source>
        <dbReference type="ARBA" id="ARBA00022676"/>
    </source>
</evidence>
<protein>
    <recommendedName>
        <fullName evidence="5">Dol-P-Glc:Glc(2)Man(9)GlcNAc(2)-PP-Dol alpha-1,2-glucosyltransferase</fullName>
        <ecNumber evidence="4">2.4.1.256</ecNumber>
    </recommendedName>
    <alternativeName>
        <fullName evidence="12">Asparagine-linked glycosylation protein 10</fullName>
    </alternativeName>
</protein>
<sequence>MLSRKTNGALTAAYHAINLLTFYTVLKNVGPTPYMDEMIHIPQARAYCRGDFGFWDPALTTPPGLYLISAIPAYLIAPLRPYLCSTAGLRAVNFLFLSYLPYVVSGLLETLQENTPTPQKIKGHEKAVKTTKLRGLSLSSEAIFIATFPIAWFFGYLYYTETGSLVLVLLSQSFALEGKWLKSALVGAASLTFRQTNILWIAFVSASSIIRVLSRQEAKRPLKNPLLANTNLADVPSAAISLVDHGLRFVPQLLPIILSYLPVFLGAAAYIKWNGGVVLGDKANHVPTLHLVQPLYFFAFTSFLAPYTLTPSNVSRSLRNLLGSPRRIVTSTLATGAALYCIRYHTILHRFLLADNRHYTFYVLRRIVNRFPAARYLLAPVYLFAGRLFLDVLIEASSFRLLEALGLALTTLLVIIPSPLIEPRYFLIPYITMVGYNFLILAALAMKSAASTVPRMSHCQKDCGMAVFESTDCTGWDKIRCICEDTMFTDRLVDCLSATPGCAKDIPSIKRQLCSKCRKAKIDGNDRPYVTSSAQCTSVLHASICGPATGGAFLRVDHTGHQPPPMARGKRNKRNPKAHAPPPISEREARLQSRRTRLQVLDHLPRAAPSPPAFSATSPSAQTHMLETNSIIYWKSNLDDEYEDLEPPGSSQQGLSDISVDATHSRSPVRLQSSINEVDLSPGSDKRLHEPHTRPRVVDYSLLRSASSMTLFQEDNPKSLEAPVFPEPRTFGATIDRGTVASSPDGWPGSISVEVRDDAFDHAHARTESRMSEVEPERTARVRHSPSSHRFSVASSICSSEGSSTHDSYGLLGYKTSSPNMEGHRAFNAQLRYQLAQSSALPSEIALGKVDLNFNDVISSVTERLSPRVLRSIVMADDACGRYSRGTFSLSGSQNIIFETDVFSELESASPADTTLLSSAQFIRLAKGAAASDPPQLWIQMFSTEAQRREVLGALLSITVDPPPICHSRDPVVLRASATDPKRRGALITTTCPPQTDVLEPGSCPKSTPVVGANDPAPHAAKAQDHADNPATLPFCLRLDASGPPSSIHFSRD</sequence>
<feature type="compositionally biased region" description="Basic residues" evidence="15">
    <location>
        <begin position="568"/>
        <end position="577"/>
    </location>
</feature>
<evidence type="ECO:0000256" key="8">
    <source>
        <dbReference type="ARBA" id="ARBA00022692"/>
    </source>
</evidence>
<evidence type="ECO:0000256" key="14">
    <source>
        <dbReference type="ARBA" id="ARBA00048064"/>
    </source>
</evidence>
<comment type="catalytic activity">
    <reaction evidence="14">
        <text>an alpha-D-Glc-(1-&gt;3)-alpha-D-Glc-(1-&gt;3)-alpha-D-Man-(1-&gt;2)-alpha-D-Man-(1-&gt;2)-alpha-D-Man-(1-&gt;3)-[alpha-D-Man-(1-&gt;2)-alpha-D-Man-(1-&gt;3)-[alpha-D-Man-(1-&gt;2)-alpha-D-Man-(1-&gt;6)]-alpha-D-Man-(1-&gt;6)]-beta-D-Man-(1-&gt;4)-beta-D-GlcNAc-(1-&gt;4)-alpha-D-GlcNAc-diphospho-di-trans,poly-cis-dolichol + a di-trans,poly-cis-dolichyl beta-D-glucosyl phosphate = a alpha-D-Glc-(1-&gt;2)-alpha-D-Glc-(1-&gt;3)-alpha-D-Glc-(1-&gt;3)-alpha-D-Man-(1-&gt;2)-alpha-D-Man-(1-&gt;2)-alpha-D-Man-(1-&gt;3)-[alpha-D-Man-(1-&gt;2)-alpha-D-Man-(1-&gt;3)-[alpha-D-Man-(1-&gt;2)-alpha-D-Man-(1-&gt;6)]-alpha-D-Man-(1-&gt;6)]-beta-D-Man-(1-&gt;4)-beta-D-GlcNAc-(1-&gt;4)-alpha-D-GlcNAc-diphospho-di-trans,poly-cis-dolichol + a di-trans,poly-cis-dolichyl phosphate + H(+)</text>
        <dbReference type="Rhea" id="RHEA:29543"/>
        <dbReference type="Rhea" id="RHEA-COMP:19498"/>
        <dbReference type="Rhea" id="RHEA-COMP:19502"/>
        <dbReference type="Rhea" id="RHEA-COMP:19512"/>
        <dbReference type="Rhea" id="RHEA-COMP:19522"/>
        <dbReference type="ChEBI" id="CHEBI:15378"/>
        <dbReference type="ChEBI" id="CHEBI:57525"/>
        <dbReference type="ChEBI" id="CHEBI:57683"/>
        <dbReference type="ChEBI" id="CHEBI:132522"/>
        <dbReference type="ChEBI" id="CHEBI:132523"/>
        <dbReference type="EC" id="2.4.1.256"/>
    </reaction>
    <physiologicalReaction direction="left-to-right" evidence="14">
        <dbReference type="Rhea" id="RHEA:29544"/>
    </physiologicalReaction>
</comment>
<dbReference type="EC" id="2.4.1.256" evidence="4"/>
<keyword evidence="19" id="KW-1185">Reference proteome</keyword>
<dbReference type="STRING" id="683840.U5H039"/>
<dbReference type="HOGENOM" id="CLU_290560_0_0_1"/>
<comment type="pathway">
    <text evidence="2">Protein modification; protein glycosylation.</text>
</comment>
<gene>
    <name evidence="17" type="ORF">MVLG_00779</name>
</gene>
<comment type="function">
    <text evidence="13">Dol-P-Glc:Glc(2)Man(9)GlcNAc(2)-PP-Dol alpha-1,2-glucosyltransferase that operates in the biosynthetic pathway of dolichol-linked oligosaccharides, the glycan precursors employed in protein asparagine (N)-glycosylation. The assembly of dolichol-linked oligosaccharides begins on the cytosolic side of the endoplasmic reticulum membrane and finishes in its lumen. The sequential addition of sugars to dolichol pyrophosphate produces dolichol-linked oligosaccharides containing fourteen sugars, including two GlcNAcs, nine mannoses and three glucoses. Once assembled, the oligosaccharide is transferred from the lipid to nascent proteins by oligosaccharyltransferases. In the lumen of the endoplasmic reticulum, adds the third and last glucose residue from dolichyl phosphate glucose (Dol-P-Glc) onto the lipid-linked oligosaccharide intermediate Glc(2)Man(9)GlcNAc(2)-PP-Dol to produce Glc(3)Man(9)GlcNAc(2)-PP-Dol.</text>
</comment>